<dbReference type="OrthoDB" id="5371740at2759"/>
<evidence type="ECO:0000313" key="3">
    <source>
        <dbReference type="EMBL" id="KIW35270.1"/>
    </source>
</evidence>
<keyword evidence="2" id="KW-0560">Oxidoreductase</keyword>
<keyword evidence="4" id="KW-1185">Reference proteome</keyword>
<dbReference type="PRINTS" id="PR00081">
    <property type="entry name" value="GDHRDH"/>
</dbReference>
<name>A0A0D2CZ76_9EURO</name>
<dbReference type="InterPro" id="IPR002347">
    <property type="entry name" value="SDR_fam"/>
</dbReference>
<gene>
    <name evidence="3" type="ORF">PV07_01974</name>
</gene>
<dbReference type="InterPro" id="IPR036291">
    <property type="entry name" value="NAD(P)-bd_dom_sf"/>
</dbReference>
<evidence type="ECO:0008006" key="5">
    <source>
        <dbReference type="Google" id="ProtNLM"/>
    </source>
</evidence>
<dbReference type="RefSeq" id="XP_016255486.1">
    <property type="nucleotide sequence ID" value="XM_016388558.1"/>
</dbReference>
<sequence>MGPPTAIVTGGLSGIGNALVRHLVSLNWRVVVADINPPRSPCRRRPGRPVQASVCVERAAGFVALNAGVDHGDDVLENLSGDVDRPPSKPDTRPFEVNVTGAFYGIKLAAHYMTVPSTHAGTPKSGGKIIITASGGGIFPIPILAQHTASKHPLIGLV</sequence>
<evidence type="ECO:0000313" key="4">
    <source>
        <dbReference type="Proteomes" id="UP000054466"/>
    </source>
</evidence>
<evidence type="ECO:0000256" key="1">
    <source>
        <dbReference type="ARBA" id="ARBA00006484"/>
    </source>
</evidence>
<dbReference type="GeneID" id="27341168"/>
<protein>
    <recommendedName>
        <fullName evidence="5">NAD-dependent epimerase/dehydratase domain-containing protein</fullName>
    </recommendedName>
</protein>
<comment type="similarity">
    <text evidence="1">Belongs to the short-chain dehydrogenases/reductases (SDR) family.</text>
</comment>
<dbReference type="AlphaFoldDB" id="A0A0D2CZ76"/>
<dbReference type="GO" id="GO:0016491">
    <property type="term" value="F:oxidoreductase activity"/>
    <property type="evidence" value="ECO:0007669"/>
    <property type="project" value="UniProtKB-KW"/>
</dbReference>
<dbReference type="PANTHER" id="PTHR43180">
    <property type="entry name" value="3-OXOACYL-(ACYL-CARRIER-PROTEIN) REDUCTASE (AFU_ORTHOLOGUE AFUA_6G11210)"/>
    <property type="match status" value="1"/>
</dbReference>
<reference evidence="3 4" key="1">
    <citation type="submission" date="2015-01" db="EMBL/GenBank/DDBJ databases">
        <title>The Genome Sequence of Cladophialophora immunda CBS83496.</title>
        <authorList>
            <consortium name="The Broad Institute Genomics Platform"/>
            <person name="Cuomo C."/>
            <person name="de Hoog S."/>
            <person name="Gorbushina A."/>
            <person name="Stielow B."/>
            <person name="Teixiera M."/>
            <person name="Abouelleil A."/>
            <person name="Chapman S.B."/>
            <person name="Priest M."/>
            <person name="Young S.K."/>
            <person name="Wortman J."/>
            <person name="Nusbaum C."/>
            <person name="Birren B."/>
        </authorList>
    </citation>
    <scope>NUCLEOTIDE SEQUENCE [LARGE SCALE GENOMIC DNA]</scope>
    <source>
        <strain evidence="3 4">CBS 83496</strain>
    </source>
</reference>
<evidence type="ECO:0000256" key="2">
    <source>
        <dbReference type="ARBA" id="ARBA00023002"/>
    </source>
</evidence>
<dbReference type="VEuPathDB" id="FungiDB:PV07_01974"/>
<accession>A0A0D2CZ76</accession>
<proteinExistence type="inferred from homology"/>
<dbReference type="Proteomes" id="UP000054466">
    <property type="component" value="Unassembled WGS sequence"/>
</dbReference>
<dbReference type="PANTHER" id="PTHR43180:SF33">
    <property type="entry name" value="15-HYDROXYPROSTAGLANDIN DEHYDROGENASE [NAD(+)]-LIKE"/>
    <property type="match status" value="1"/>
</dbReference>
<dbReference type="Pfam" id="PF00106">
    <property type="entry name" value="adh_short"/>
    <property type="match status" value="1"/>
</dbReference>
<dbReference type="Gene3D" id="3.40.50.720">
    <property type="entry name" value="NAD(P)-binding Rossmann-like Domain"/>
    <property type="match status" value="1"/>
</dbReference>
<organism evidence="3 4">
    <name type="scientific">Cladophialophora immunda</name>
    <dbReference type="NCBI Taxonomy" id="569365"/>
    <lineage>
        <taxon>Eukaryota</taxon>
        <taxon>Fungi</taxon>
        <taxon>Dikarya</taxon>
        <taxon>Ascomycota</taxon>
        <taxon>Pezizomycotina</taxon>
        <taxon>Eurotiomycetes</taxon>
        <taxon>Chaetothyriomycetidae</taxon>
        <taxon>Chaetothyriales</taxon>
        <taxon>Herpotrichiellaceae</taxon>
        <taxon>Cladophialophora</taxon>
    </lineage>
</organism>
<dbReference type="HOGENOM" id="CLU_010194_13_4_1"/>
<dbReference type="EMBL" id="KN847040">
    <property type="protein sequence ID" value="KIW35270.1"/>
    <property type="molecule type" value="Genomic_DNA"/>
</dbReference>
<dbReference type="SUPFAM" id="SSF51735">
    <property type="entry name" value="NAD(P)-binding Rossmann-fold domains"/>
    <property type="match status" value="1"/>
</dbReference>